<dbReference type="RefSeq" id="WP_379788191.1">
    <property type="nucleotide sequence ID" value="NZ_JBHSHL010000022.1"/>
</dbReference>
<keyword evidence="2" id="KW-0805">Transcription regulation</keyword>
<reference evidence="6" key="1">
    <citation type="journal article" date="2019" name="Int. J. Syst. Evol. Microbiol.">
        <title>The Global Catalogue of Microorganisms (GCM) 10K type strain sequencing project: providing services to taxonomists for standard genome sequencing and annotation.</title>
        <authorList>
            <consortium name="The Broad Institute Genomics Platform"/>
            <consortium name="The Broad Institute Genome Sequencing Center for Infectious Disease"/>
            <person name="Wu L."/>
            <person name="Ma J."/>
        </authorList>
    </citation>
    <scope>NUCLEOTIDE SEQUENCE [LARGE SCALE GENOMIC DNA]</scope>
    <source>
        <strain evidence="6">CCUG 46385</strain>
    </source>
</reference>
<evidence type="ECO:0000256" key="2">
    <source>
        <dbReference type="ARBA" id="ARBA00023015"/>
    </source>
</evidence>
<dbReference type="Pfam" id="PF03965">
    <property type="entry name" value="Penicillinase_R"/>
    <property type="match status" value="1"/>
</dbReference>
<organism evidence="5 6">
    <name type="scientific">Filifactor villosus</name>
    <dbReference type="NCBI Taxonomy" id="29374"/>
    <lineage>
        <taxon>Bacteria</taxon>
        <taxon>Bacillati</taxon>
        <taxon>Bacillota</taxon>
        <taxon>Clostridia</taxon>
        <taxon>Peptostreptococcales</taxon>
        <taxon>Filifactoraceae</taxon>
        <taxon>Filifactor</taxon>
    </lineage>
</organism>
<name>A0ABV9QKU7_9FIRM</name>
<dbReference type="InterPro" id="IPR036390">
    <property type="entry name" value="WH_DNA-bd_sf"/>
</dbReference>
<evidence type="ECO:0000256" key="1">
    <source>
        <dbReference type="ARBA" id="ARBA00011046"/>
    </source>
</evidence>
<dbReference type="InterPro" id="IPR036388">
    <property type="entry name" value="WH-like_DNA-bd_sf"/>
</dbReference>
<gene>
    <name evidence="5" type="ORF">ACFO4R_06225</name>
</gene>
<dbReference type="Gene3D" id="1.10.10.10">
    <property type="entry name" value="Winged helix-like DNA-binding domain superfamily/Winged helix DNA-binding domain"/>
    <property type="match status" value="1"/>
</dbReference>
<dbReference type="Proteomes" id="UP001595916">
    <property type="component" value="Unassembled WGS sequence"/>
</dbReference>
<evidence type="ECO:0000313" key="5">
    <source>
        <dbReference type="EMBL" id="MFC4804677.1"/>
    </source>
</evidence>
<dbReference type="Gene3D" id="1.10.4040.10">
    <property type="entry name" value="Penicillinase repressor domain"/>
    <property type="match status" value="1"/>
</dbReference>
<keyword evidence="4" id="KW-0804">Transcription</keyword>
<protein>
    <submittedName>
        <fullName evidence="5">BlaI/MecI/CopY family transcriptional regulator</fullName>
    </submittedName>
</protein>
<dbReference type="EMBL" id="JBHSHL010000022">
    <property type="protein sequence ID" value="MFC4804677.1"/>
    <property type="molecule type" value="Genomic_DNA"/>
</dbReference>
<evidence type="ECO:0000256" key="3">
    <source>
        <dbReference type="ARBA" id="ARBA00023125"/>
    </source>
</evidence>
<dbReference type="SUPFAM" id="SSF46785">
    <property type="entry name" value="Winged helix' DNA-binding domain"/>
    <property type="match status" value="1"/>
</dbReference>
<dbReference type="InterPro" id="IPR005650">
    <property type="entry name" value="BlaI_family"/>
</dbReference>
<evidence type="ECO:0000313" key="6">
    <source>
        <dbReference type="Proteomes" id="UP001595916"/>
    </source>
</evidence>
<keyword evidence="3" id="KW-0238">DNA-binding</keyword>
<sequence length="122" mass="14154">MGTIRMSDAEREVMEIVWKSGGEVSTAEIIEQLKEKNSWKHTTILTLAKRLADKKILEVRKEKRMNYYRPLVSKQEYKSHQADDFVNTMYSGNIKSLVASLYDNGKIDEEDLKELNEWIGGL</sequence>
<accession>A0ABV9QKU7</accession>
<proteinExistence type="inferred from homology"/>
<comment type="similarity">
    <text evidence="1">Belongs to the BlaI transcriptional regulatory family.</text>
</comment>
<comment type="caution">
    <text evidence="5">The sequence shown here is derived from an EMBL/GenBank/DDBJ whole genome shotgun (WGS) entry which is preliminary data.</text>
</comment>
<keyword evidence="6" id="KW-1185">Reference proteome</keyword>
<dbReference type="PIRSF" id="PIRSF019455">
    <property type="entry name" value="CopR_AtkY"/>
    <property type="match status" value="1"/>
</dbReference>
<evidence type="ECO:0000256" key="4">
    <source>
        <dbReference type="ARBA" id="ARBA00023163"/>
    </source>
</evidence>